<organism evidence="1 2">
    <name type="scientific">Citrus sinensis</name>
    <name type="common">Sweet orange</name>
    <name type="synonym">Citrus aurantium var. sinensis</name>
    <dbReference type="NCBI Taxonomy" id="2711"/>
    <lineage>
        <taxon>Eukaryota</taxon>
        <taxon>Viridiplantae</taxon>
        <taxon>Streptophyta</taxon>
        <taxon>Embryophyta</taxon>
        <taxon>Tracheophyta</taxon>
        <taxon>Spermatophyta</taxon>
        <taxon>Magnoliopsida</taxon>
        <taxon>eudicotyledons</taxon>
        <taxon>Gunneridae</taxon>
        <taxon>Pentapetalae</taxon>
        <taxon>rosids</taxon>
        <taxon>malvids</taxon>
        <taxon>Sapindales</taxon>
        <taxon>Rutaceae</taxon>
        <taxon>Aurantioideae</taxon>
        <taxon>Citrus</taxon>
    </lineage>
</organism>
<dbReference type="Proteomes" id="UP000829398">
    <property type="component" value="Chromosome 4"/>
</dbReference>
<accession>A0ACB8KZV3</accession>
<dbReference type="EMBL" id="CM039173">
    <property type="protein sequence ID" value="KAH9766659.1"/>
    <property type="molecule type" value="Genomic_DNA"/>
</dbReference>
<comment type="caution">
    <text evidence="1">The sequence shown here is derived from an EMBL/GenBank/DDBJ whole genome shotgun (WGS) entry which is preliminary data.</text>
</comment>
<evidence type="ECO:0000313" key="2">
    <source>
        <dbReference type="Proteomes" id="UP000829398"/>
    </source>
</evidence>
<gene>
    <name evidence="1" type="ORF">KPL71_011018</name>
</gene>
<name>A0ACB8KZV3_CITSI</name>
<proteinExistence type="predicted"/>
<protein>
    <submittedName>
        <fullName evidence="1">Glucan endo-1,3-beta-D-glucosidase</fullName>
    </submittedName>
</protein>
<evidence type="ECO:0000313" key="1">
    <source>
        <dbReference type="EMBL" id="KAH9766659.1"/>
    </source>
</evidence>
<sequence>MWSTRSSGLVVLQASLLILRFAATTSAIGVNYGTIANNLPKPAEVANFLKTKTTIDAIKLFDANPEILRAFANTNISVTVSVGNGDIPALVQLPAAKNWVAANIVPFYPSTKIIRVVVGNEIMQSANKDWIYNLVPAMKSINNALIEAGIKDIKISTPNTLGFLGVSEPPSAGKFREGYDKDIIAPMLEFLRETKSAFMINPYPYFNYADSISDYILFKPNKGVYDPNTRITYSNMFDAQIDAVYSAMRALGYSDVPIVVAETGWPSAGDPRESSATVDNAASFNWNLIQKVNSGKGTPLMPNKQFETYIFALFNENQKPGATSERNFGLFKQDFTPVYDAGIMLNGAGAKTQPQPQPTDKKFCVPIPNTNPQSLQGNLDWVCSQGIDCAPIQPGGSCFEPNTLWSHAQYAMNAYYALKGRRDDNDCHFKQTALLTTNNPILDMVNEDIYAMAAVFTPKETFSPVVKAATIRIVLNLVVVHDWKLRQVDINNAFLNGELTETVYMPQPEGAKSDTSLFFKQNGNDVVILLIYVDDIIVTGSNNIEIEQLVQDLSSTFALKDLGQLNFFLGIEVTRNGNTLVLSQTKYLKELLAKFDLHNCNGADTPLATTDKLSKFMGTKYSDPTQYRSAIGGLQYVVLTRPEIAYAVNKLSQFMASPLQPHWLACKRVLRYLKETVDYGLSFRKSYSFDLIAYSDADWGSDPNDRRSTSGYCIYLGDNLVSWSSKKQSVVSKSSAESEYRAMALACAEITWICSVLKEINVKLSCTPLLLSDSTSAAAIATNPVLHSKTKHIEIDIHFVRDMVEKKEVEVAFVSSNDQIADVLTKPLTYPTFSFFRNKLKVSSRDLSLRRNVEILNEAELESSHVGVLDGAYLLTKDVTHTRNGLRITREMD</sequence>
<keyword evidence="2" id="KW-1185">Reference proteome</keyword>
<reference evidence="2" key="1">
    <citation type="journal article" date="2023" name="Hortic. Res.">
        <title>A chromosome-level phased genome enabling allele-level studies in sweet orange: a case study on citrus Huanglongbing tolerance.</title>
        <authorList>
            <person name="Wu B."/>
            <person name="Yu Q."/>
            <person name="Deng Z."/>
            <person name="Duan Y."/>
            <person name="Luo F."/>
            <person name="Gmitter F. Jr."/>
        </authorList>
    </citation>
    <scope>NUCLEOTIDE SEQUENCE [LARGE SCALE GENOMIC DNA]</scope>
    <source>
        <strain evidence="2">cv. Valencia</strain>
    </source>
</reference>